<dbReference type="AlphaFoldDB" id="A0AAV5TKV3"/>
<sequence>ITHGGMGSVQELTLRGVPAILVPIFADQPRNAAMIEYNRLGKVYDKNDISNVRKLTAYVKELLENDEYRRNAKRTAEMLSTKPFSSKDLLLKHVDFAARFGPSRALRPQSIDMNWIEYYN</sequence>
<dbReference type="InterPro" id="IPR002213">
    <property type="entry name" value="UDP_glucos_trans"/>
</dbReference>
<dbReference type="Pfam" id="PF00201">
    <property type="entry name" value="UDPGT"/>
    <property type="match status" value="1"/>
</dbReference>
<evidence type="ECO:0000256" key="4">
    <source>
        <dbReference type="ARBA" id="ARBA00022679"/>
    </source>
</evidence>
<evidence type="ECO:0000256" key="3">
    <source>
        <dbReference type="ARBA" id="ARBA00022676"/>
    </source>
</evidence>
<evidence type="ECO:0000256" key="2">
    <source>
        <dbReference type="ARBA" id="ARBA00012544"/>
    </source>
</evidence>
<organism evidence="7 8">
    <name type="scientific">Pristionchus entomophagus</name>
    <dbReference type="NCBI Taxonomy" id="358040"/>
    <lineage>
        <taxon>Eukaryota</taxon>
        <taxon>Metazoa</taxon>
        <taxon>Ecdysozoa</taxon>
        <taxon>Nematoda</taxon>
        <taxon>Chromadorea</taxon>
        <taxon>Rhabditida</taxon>
        <taxon>Rhabditina</taxon>
        <taxon>Diplogasteromorpha</taxon>
        <taxon>Diplogasteroidea</taxon>
        <taxon>Neodiplogasteridae</taxon>
        <taxon>Pristionchus</taxon>
    </lineage>
</organism>
<dbReference type="EC" id="2.4.1.17" evidence="2"/>
<feature type="non-terminal residue" evidence="7">
    <location>
        <position position="1"/>
    </location>
</feature>
<reference evidence="7" key="1">
    <citation type="submission" date="2023-10" db="EMBL/GenBank/DDBJ databases">
        <title>Genome assembly of Pristionchus species.</title>
        <authorList>
            <person name="Yoshida K."/>
            <person name="Sommer R.J."/>
        </authorList>
    </citation>
    <scope>NUCLEOTIDE SEQUENCE</scope>
    <source>
        <strain evidence="7">RS0144</strain>
    </source>
</reference>
<evidence type="ECO:0000256" key="5">
    <source>
        <dbReference type="ARBA" id="ARBA00022729"/>
    </source>
</evidence>
<dbReference type="InterPro" id="IPR050271">
    <property type="entry name" value="UDP-glycosyltransferase"/>
</dbReference>
<gene>
    <name evidence="7" type="ORF">PENTCL1PPCAC_17180</name>
</gene>
<keyword evidence="4" id="KW-0808">Transferase</keyword>
<feature type="non-terminal residue" evidence="7">
    <location>
        <position position="120"/>
    </location>
</feature>
<dbReference type="GO" id="GO:0015020">
    <property type="term" value="F:glucuronosyltransferase activity"/>
    <property type="evidence" value="ECO:0007669"/>
    <property type="project" value="UniProtKB-EC"/>
</dbReference>
<dbReference type="Gene3D" id="3.40.50.2000">
    <property type="entry name" value="Glycogen Phosphorylase B"/>
    <property type="match status" value="1"/>
</dbReference>
<dbReference type="PANTHER" id="PTHR48043:SF23">
    <property type="entry name" value="UDP-GLUCURONOSYLTRANSFERASE"/>
    <property type="match status" value="1"/>
</dbReference>
<comment type="catalytic activity">
    <reaction evidence="6">
        <text>glucuronate acceptor + UDP-alpha-D-glucuronate = acceptor beta-D-glucuronoside + UDP + H(+)</text>
        <dbReference type="Rhea" id="RHEA:21032"/>
        <dbReference type="ChEBI" id="CHEBI:15378"/>
        <dbReference type="ChEBI" id="CHEBI:58052"/>
        <dbReference type="ChEBI" id="CHEBI:58223"/>
        <dbReference type="ChEBI" id="CHEBI:132367"/>
        <dbReference type="ChEBI" id="CHEBI:132368"/>
        <dbReference type="EC" id="2.4.1.17"/>
    </reaction>
</comment>
<accession>A0AAV5TKV3</accession>
<name>A0AAV5TKV3_9BILA</name>
<dbReference type="Proteomes" id="UP001432027">
    <property type="component" value="Unassembled WGS sequence"/>
</dbReference>
<keyword evidence="3" id="KW-0328">Glycosyltransferase</keyword>
<comment type="similarity">
    <text evidence="1">Belongs to the UDP-glycosyltransferase family.</text>
</comment>
<dbReference type="SUPFAM" id="SSF53756">
    <property type="entry name" value="UDP-Glycosyltransferase/glycogen phosphorylase"/>
    <property type="match status" value="1"/>
</dbReference>
<keyword evidence="8" id="KW-1185">Reference proteome</keyword>
<comment type="caution">
    <text evidence="7">The sequence shown here is derived from an EMBL/GenBank/DDBJ whole genome shotgun (WGS) entry which is preliminary data.</text>
</comment>
<evidence type="ECO:0000256" key="6">
    <source>
        <dbReference type="ARBA" id="ARBA00047475"/>
    </source>
</evidence>
<dbReference type="PANTHER" id="PTHR48043">
    <property type="entry name" value="EG:EG0003.4 PROTEIN-RELATED"/>
    <property type="match status" value="1"/>
</dbReference>
<evidence type="ECO:0000256" key="1">
    <source>
        <dbReference type="ARBA" id="ARBA00009995"/>
    </source>
</evidence>
<proteinExistence type="inferred from homology"/>
<protein>
    <recommendedName>
        <fullName evidence="2">glucuronosyltransferase</fullName>
        <ecNumber evidence="2">2.4.1.17</ecNumber>
    </recommendedName>
</protein>
<dbReference type="EMBL" id="BTSX01000004">
    <property type="protein sequence ID" value="GMS95005.1"/>
    <property type="molecule type" value="Genomic_DNA"/>
</dbReference>
<evidence type="ECO:0000313" key="7">
    <source>
        <dbReference type="EMBL" id="GMS95005.1"/>
    </source>
</evidence>
<keyword evidence="5" id="KW-0732">Signal</keyword>
<evidence type="ECO:0000313" key="8">
    <source>
        <dbReference type="Proteomes" id="UP001432027"/>
    </source>
</evidence>